<dbReference type="EMBL" id="GBXM01066448">
    <property type="protein sequence ID" value="JAH42129.1"/>
    <property type="molecule type" value="Transcribed_RNA"/>
</dbReference>
<sequence length="69" mass="8169">MHILPFMYCTRPAITTIIKLSFSWCTSAVHSIGFNKNMFYFQVYSGRNHLKCLLIHLWTHNCMHCLIFS</sequence>
<evidence type="ECO:0000313" key="1">
    <source>
        <dbReference type="EMBL" id="JAH42129.1"/>
    </source>
</evidence>
<proteinExistence type="predicted"/>
<dbReference type="AlphaFoldDB" id="A0A0E9SL63"/>
<protein>
    <submittedName>
        <fullName evidence="1">Uncharacterized protein</fullName>
    </submittedName>
</protein>
<name>A0A0E9SL63_ANGAN</name>
<accession>A0A0E9SL63</accession>
<organism evidence="1">
    <name type="scientific">Anguilla anguilla</name>
    <name type="common">European freshwater eel</name>
    <name type="synonym">Muraena anguilla</name>
    <dbReference type="NCBI Taxonomy" id="7936"/>
    <lineage>
        <taxon>Eukaryota</taxon>
        <taxon>Metazoa</taxon>
        <taxon>Chordata</taxon>
        <taxon>Craniata</taxon>
        <taxon>Vertebrata</taxon>
        <taxon>Euteleostomi</taxon>
        <taxon>Actinopterygii</taxon>
        <taxon>Neopterygii</taxon>
        <taxon>Teleostei</taxon>
        <taxon>Anguilliformes</taxon>
        <taxon>Anguillidae</taxon>
        <taxon>Anguilla</taxon>
    </lineage>
</organism>
<reference evidence="1" key="2">
    <citation type="journal article" date="2015" name="Fish Shellfish Immunol.">
        <title>Early steps in the European eel (Anguilla anguilla)-Vibrio vulnificus interaction in the gills: Role of the RtxA13 toxin.</title>
        <authorList>
            <person name="Callol A."/>
            <person name="Pajuelo D."/>
            <person name="Ebbesson L."/>
            <person name="Teles M."/>
            <person name="MacKenzie S."/>
            <person name="Amaro C."/>
        </authorList>
    </citation>
    <scope>NUCLEOTIDE SEQUENCE</scope>
</reference>
<reference evidence="1" key="1">
    <citation type="submission" date="2014-11" db="EMBL/GenBank/DDBJ databases">
        <authorList>
            <person name="Amaro Gonzalez C."/>
        </authorList>
    </citation>
    <scope>NUCLEOTIDE SEQUENCE</scope>
</reference>